<dbReference type="InterPro" id="IPR000905">
    <property type="entry name" value="Gcp-like_dom"/>
</dbReference>
<dbReference type="EMBL" id="MHNN01000023">
    <property type="protein sequence ID" value="OGZ45177.1"/>
    <property type="molecule type" value="Genomic_DNA"/>
</dbReference>
<dbReference type="FunFam" id="3.30.420.40:FF:000040">
    <property type="entry name" value="tRNA N6-adenosine threonylcarbamoyltransferase"/>
    <property type="match status" value="1"/>
</dbReference>
<dbReference type="NCBIfam" id="TIGR00329">
    <property type="entry name" value="gcp_kae1"/>
    <property type="match status" value="1"/>
</dbReference>
<feature type="binding site" evidence="8">
    <location>
        <position position="160"/>
    </location>
    <ligand>
        <name>Fe cation</name>
        <dbReference type="ChEBI" id="CHEBI:24875"/>
    </ligand>
</feature>
<dbReference type="AlphaFoldDB" id="A0A1G2G4R2"/>
<feature type="domain" description="Gcp-like" evidence="9">
    <location>
        <begin position="116"/>
        <end position="379"/>
    </location>
</feature>
<dbReference type="InterPro" id="IPR022450">
    <property type="entry name" value="TsaD"/>
</dbReference>
<evidence type="ECO:0000256" key="7">
    <source>
        <dbReference type="ARBA" id="ARBA00048117"/>
    </source>
</evidence>
<evidence type="ECO:0000256" key="4">
    <source>
        <dbReference type="ARBA" id="ARBA00022723"/>
    </source>
</evidence>
<evidence type="ECO:0000259" key="9">
    <source>
        <dbReference type="Pfam" id="PF00814"/>
    </source>
</evidence>
<evidence type="ECO:0000256" key="6">
    <source>
        <dbReference type="ARBA" id="ARBA00023315"/>
    </source>
</evidence>
<dbReference type="InterPro" id="IPR043129">
    <property type="entry name" value="ATPase_NBD"/>
</dbReference>
<sequence length="421" mass="45842">MNKLLRILAIETSCDETAIAIIDGGEDKKHPRFLARSSIVSSQVAIHAQWGGVVPNIAKREHQKNLVPVLLQALQEAGLLKKEKRAQSLAKLTDDLAHILSREDELLQEFKNFLLSISVPDIDAIAVTQGPGLEPALWVGVNFARALSYVWAKPLVGINHMEGHVAVALLLKESEKNLRSPSPQATSYKLQVPSYPTLALLVSGGHTELVLIKKPFQYNVIGETRDDAAGEAFDKVAKILGLSYPGGPEISRLAQKGDAKAFAFPRPMISSPNLDFSFSGLKTSVLYSVQKLKEKKLLTAKMKRDIAASFQEAVVDTLVRKTLKAIQITKAESFILGGGVAANTTLRERLEKTISEANPKIKIYLPASSLTGDNALMIATAAYAKLLNNKPARAGGKILTQKSAKTLWKTMRPEANMRIGE</sequence>
<keyword evidence="1 8" id="KW-0963">Cytoplasm</keyword>
<feature type="binding site" evidence="8">
    <location>
        <position position="164"/>
    </location>
    <ligand>
        <name>Fe cation</name>
        <dbReference type="ChEBI" id="CHEBI:24875"/>
    </ligand>
</feature>
<gene>
    <name evidence="8" type="primary">tsaD</name>
    <name evidence="10" type="ORF">A3J54_03570</name>
</gene>
<comment type="similarity">
    <text evidence="8">Belongs to the KAE1 / TsaD family.</text>
</comment>
<keyword evidence="6 8" id="KW-0012">Acyltransferase</keyword>
<keyword evidence="4 8" id="KW-0479">Metal-binding</keyword>
<comment type="function">
    <text evidence="8">Required for the formation of a threonylcarbamoyl group on adenosine at position 37 (t(6)A37) in tRNAs that read codons beginning with adenine. Is involved in the transfer of the threonylcarbamoyl moiety of threonylcarbamoyl-AMP (TC-AMP) to the N6 group of A37, together with TsaE and TsaB. TsaD likely plays a direct catalytic role in this reaction.</text>
</comment>
<feature type="binding site" evidence="8">
    <location>
        <position position="373"/>
    </location>
    <ligand>
        <name>Fe cation</name>
        <dbReference type="ChEBI" id="CHEBI:24875"/>
    </ligand>
</feature>
<evidence type="ECO:0000256" key="5">
    <source>
        <dbReference type="ARBA" id="ARBA00023004"/>
    </source>
</evidence>
<feature type="binding site" evidence="8">
    <location>
        <begin position="201"/>
        <end position="205"/>
    </location>
    <ligand>
        <name>substrate</name>
    </ligand>
</feature>
<dbReference type="CDD" id="cd24133">
    <property type="entry name" value="ASKHA_NBD_TsaD_bac"/>
    <property type="match status" value="1"/>
</dbReference>
<accession>A0A1G2G4R2</accession>
<comment type="caution">
    <text evidence="8">Lacks conserved residue(s) required for the propagation of feature annotation.</text>
</comment>
<evidence type="ECO:0000256" key="2">
    <source>
        <dbReference type="ARBA" id="ARBA00022679"/>
    </source>
</evidence>
<dbReference type="Pfam" id="PF00814">
    <property type="entry name" value="TsaD"/>
    <property type="match status" value="2"/>
</dbReference>
<keyword evidence="3 8" id="KW-0819">tRNA processing</keyword>
<comment type="caution">
    <text evidence="10">The sequence shown here is derived from an EMBL/GenBank/DDBJ whole genome shotgun (WGS) entry which is preliminary data.</text>
</comment>
<feature type="binding site" evidence="8">
    <location>
        <position position="343"/>
    </location>
    <ligand>
        <name>substrate</name>
    </ligand>
</feature>
<dbReference type="InterPro" id="IPR017861">
    <property type="entry name" value="KAE1/TsaD"/>
</dbReference>
<comment type="cofactor">
    <cofactor evidence="8">
        <name>Fe(2+)</name>
        <dbReference type="ChEBI" id="CHEBI:29033"/>
    </cofactor>
    <text evidence="8">Binds 1 Fe(2+) ion per subunit.</text>
</comment>
<feature type="binding site" evidence="8">
    <location>
        <position position="234"/>
    </location>
    <ligand>
        <name>substrate</name>
    </ligand>
</feature>
<dbReference type="GO" id="GO:0005737">
    <property type="term" value="C:cytoplasm"/>
    <property type="evidence" value="ECO:0007669"/>
    <property type="project" value="UniProtKB-SubCell"/>
</dbReference>
<dbReference type="GO" id="GO:0005506">
    <property type="term" value="F:iron ion binding"/>
    <property type="evidence" value="ECO:0007669"/>
    <property type="project" value="UniProtKB-UniRule"/>
</dbReference>
<evidence type="ECO:0000313" key="11">
    <source>
        <dbReference type="Proteomes" id="UP000176576"/>
    </source>
</evidence>
<reference evidence="10 11" key="1">
    <citation type="journal article" date="2016" name="Nat. Commun.">
        <title>Thousands of microbial genomes shed light on interconnected biogeochemical processes in an aquifer system.</title>
        <authorList>
            <person name="Anantharaman K."/>
            <person name="Brown C.T."/>
            <person name="Hug L.A."/>
            <person name="Sharon I."/>
            <person name="Castelle C.J."/>
            <person name="Probst A.J."/>
            <person name="Thomas B.C."/>
            <person name="Singh A."/>
            <person name="Wilkins M.J."/>
            <person name="Karaoz U."/>
            <person name="Brodie E.L."/>
            <person name="Williams K.H."/>
            <person name="Hubbard S.S."/>
            <person name="Banfield J.F."/>
        </authorList>
    </citation>
    <scope>NUCLEOTIDE SEQUENCE [LARGE SCALE GENOMIC DNA]</scope>
</reference>
<dbReference type="GO" id="GO:0061711">
    <property type="term" value="F:tRNA N(6)-L-threonylcarbamoyladenine synthase activity"/>
    <property type="evidence" value="ECO:0007669"/>
    <property type="project" value="UniProtKB-EC"/>
</dbReference>
<proteinExistence type="inferred from homology"/>
<evidence type="ECO:0000256" key="8">
    <source>
        <dbReference type="HAMAP-Rule" id="MF_01445"/>
    </source>
</evidence>
<dbReference type="HAMAP" id="MF_01445">
    <property type="entry name" value="TsaD"/>
    <property type="match status" value="1"/>
</dbReference>
<dbReference type="GO" id="GO:0002949">
    <property type="term" value="P:tRNA threonylcarbamoyladenosine modification"/>
    <property type="evidence" value="ECO:0007669"/>
    <property type="project" value="UniProtKB-UniRule"/>
</dbReference>
<dbReference type="SUPFAM" id="SSF53067">
    <property type="entry name" value="Actin-like ATPase domain"/>
    <property type="match status" value="3"/>
</dbReference>
<dbReference type="NCBIfam" id="TIGR03723">
    <property type="entry name" value="T6A_TsaD_YgjD"/>
    <property type="match status" value="1"/>
</dbReference>
<feature type="binding site" evidence="8">
    <location>
        <position position="247"/>
    </location>
    <ligand>
        <name>substrate</name>
    </ligand>
</feature>
<dbReference type="Gene3D" id="3.30.420.40">
    <property type="match status" value="3"/>
</dbReference>
<dbReference type="EC" id="2.3.1.234" evidence="8"/>
<dbReference type="Proteomes" id="UP000176576">
    <property type="component" value="Unassembled WGS sequence"/>
</dbReference>
<evidence type="ECO:0000256" key="1">
    <source>
        <dbReference type="ARBA" id="ARBA00022490"/>
    </source>
</evidence>
<feature type="domain" description="Gcp-like" evidence="9">
    <location>
        <begin position="37"/>
        <end position="82"/>
    </location>
</feature>
<keyword evidence="2 8" id="KW-0808">Transferase</keyword>
<organism evidence="10 11">
    <name type="scientific">Candidatus Ryanbacteria bacterium RIFCSPHIGHO2_02_FULL_45_13b</name>
    <dbReference type="NCBI Taxonomy" id="1802117"/>
    <lineage>
        <taxon>Bacteria</taxon>
        <taxon>Candidatus Ryaniibacteriota</taxon>
    </lineage>
</organism>
<comment type="catalytic activity">
    <reaction evidence="7 8">
        <text>L-threonylcarbamoyladenylate + adenosine(37) in tRNA = N(6)-L-threonylcarbamoyladenosine(37) in tRNA + AMP + H(+)</text>
        <dbReference type="Rhea" id="RHEA:37059"/>
        <dbReference type="Rhea" id="RHEA-COMP:10162"/>
        <dbReference type="Rhea" id="RHEA-COMP:10163"/>
        <dbReference type="ChEBI" id="CHEBI:15378"/>
        <dbReference type="ChEBI" id="CHEBI:73682"/>
        <dbReference type="ChEBI" id="CHEBI:74411"/>
        <dbReference type="ChEBI" id="CHEBI:74418"/>
        <dbReference type="ChEBI" id="CHEBI:456215"/>
        <dbReference type="EC" id="2.3.1.234"/>
    </reaction>
</comment>
<protein>
    <recommendedName>
        <fullName evidence="8">tRNA N6-adenosine threonylcarbamoyltransferase</fullName>
        <ecNumber evidence="8">2.3.1.234</ecNumber>
    </recommendedName>
    <alternativeName>
        <fullName evidence="8">N6-L-threonylcarbamoyladenine synthase</fullName>
        <shortName evidence="8">t(6)A synthase</shortName>
    </alternativeName>
    <alternativeName>
        <fullName evidence="8">t(6)A37 threonylcarbamoyladenosine biosynthesis protein TsaD</fullName>
    </alternativeName>
    <alternativeName>
        <fullName evidence="8">tRNA threonylcarbamoyladenosine biosynthesis protein TsaD</fullName>
    </alternativeName>
</protein>
<evidence type="ECO:0000256" key="3">
    <source>
        <dbReference type="ARBA" id="ARBA00022694"/>
    </source>
</evidence>
<dbReference type="PANTHER" id="PTHR11735:SF6">
    <property type="entry name" value="TRNA N6-ADENOSINE THREONYLCARBAMOYLTRANSFERASE, MITOCHONDRIAL"/>
    <property type="match status" value="1"/>
</dbReference>
<evidence type="ECO:0000313" key="10">
    <source>
        <dbReference type="EMBL" id="OGZ45177.1"/>
    </source>
</evidence>
<dbReference type="STRING" id="1802117.A3J54_03570"/>
<keyword evidence="5 8" id="KW-0408">Iron</keyword>
<name>A0A1G2G4R2_9BACT</name>
<dbReference type="PANTHER" id="PTHR11735">
    <property type="entry name" value="TRNA N6-ADENOSINE THREONYLCARBAMOYLTRANSFERASE"/>
    <property type="match status" value="1"/>
</dbReference>
<comment type="subcellular location">
    <subcellularLocation>
        <location evidence="8">Cytoplasm</location>
    </subcellularLocation>
</comment>